<name>A0A6L9Q9L4_9ACTN</name>
<comment type="caution">
    <text evidence="1">The sequence shown here is derived from an EMBL/GenBank/DDBJ whole genome shotgun (WGS) entry which is preliminary data.</text>
</comment>
<dbReference type="SFLD" id="SFLDG01129">
    <property type="entry name" value="C1.5:_HAD__Beta-PGM__Phosphata"/>
    <property type="match status" value="1"/>
</dbReference>
<dbReference type="GO" id="GO:0006281">
    <property type="term" value="P:DNA repair"/>
    <property type="evidence" value="ECO:0007669"/>
    <property type="project" value="TreeGrafter"/>
</dbReference>
<dbReference type="InterPro" id="IPR050155">
    <property type="entry name" value="HAD-like_hydrolase_sf"/>
</dbReference>
<dbReference type="Pfam" id="PF13242">
    <property type="entry name" value="Hydrolase_like"/>
    <property type="match status" value="1"/>
</dbReference>
<sequence length="248" mass="26840">MHKLILWDIDHTLIETGGVGGEVFKNAFEQVTGRHIDRLADVTGRTEQVIFRETLDLYNIEDPGDYFPKFVEAQAAGYRARADEMRRRGRALPGAREALQAFAELPNITQTVLTGNPEPSAIAKLETFDLARYLDLEIGAYGNDNSVRPNLVRIAQTRATKRTGRNHTRESTYIIGDTVSDVEAAHKGGAQAIAVSSGKTDASQLREAGATLVLASLADTKKVTYAIAGTTIAQLTISMASVSSAHGI</sequence>
<dbReference type="InterPro" id="IPR023214">
    <property type="entry name" value="HAD_sf"/>
</dbReference>
<accession>A0A6L9Q9L4</accession>
<evidence type="ECO:0000313" key="2">
    <source>
        <dbReference type="Proteomes" id="UP000475532"/>
    </source>
</evidence>
<dbReference type="GO" id="GO:0008967">
    <property type="term" value="F:phosphoglycolate phosphatase activity"/>
    <property type="evidence" value="ECO:0007669"/>
    <property type="project" value="TreeGrafter"/>
</dbReference>
<dbReference type="InterPro" id="IPR036412">
    <property type="entry name" value="HAD-like_sf"/>
</dbReference>
<evidence type="ECO:0000313" key="1">
    <source>
        <dbReference type="EMBL" id="NEA22190.1"/>
    </source>
</evidence>
<dbReference type="Proteomes" id="UP000475532">
    <property type="component" value="Unassembled WGS sequence"/>
</dbReference>
<dbReference type="SFLD" id="SFLDS00003">
    <property type="entry name" value="Haloacid_Dehalogenase"/>
    <property type="match status" value="1"/>
</dbReference>
<organism evidence="1 2">
    <name type="scientific">Actinomadura bangladeshensis</name>
    <dbReference type="NCBI Taxonomy" id="453573"/>
    <lineage>
        <taxon>Bacteria</taxon>
        <taxon>Bacillati</taxon>
        <taxon>Actinomycetota</taxon>
        <taxon>Actinomycetes</taxon>
        <taxon>Streptosporangiales</taxon>
        <taxon>Thermomonosporaceae</taxon>
        <taxon>Actinomadura</taxon>
    </lineage>
</organism>
<dbReference type="PANTHER" id="PTHR43434">
    <property type="entry name" value="PHOSPHOGLYCOLATE PHOSPHATASE"/>
    <property type="match status" value="1"/>
</dbReference>
<proteinExistence type="predicted"/>
<dbReference type="Gene3D" id="1.10.150.240">
    <property type="entry name" value="Putative phosphatase, domain 2"/>
    <property type="match status" value="1"/>
</dbReference>
<reference evidence="1 2" key="1">
    <citation type="submission" date="2020-01" db="EMBL/GenBank/DDBJ databases">
        <title>Insect and environment-associated Actinomycetes.</title>
        <authorList>
            <person name="Currrie C."/>
            <person name="Chevrette M."/>
            <person name="Carlson C."/>
            <person name="Stubbendieck R."/>
            <person name="Wendt-Pienkowski E."/>
        </authorList>
    </citation>
    <scope>NUCLEOTIDE SEQUENCE [LARGE SCALE GENOMIC DNA]</scope>
    <source>
        <strain evidence="1 2">SID10258</strain>
    </source>
</reference>
<dbReference type="RefSeq" id="WP_163053753.1">
    <property type="nucleotide sequence ID" value="NZ_JAAGLI010000179.1"/>
</dbReference>
<protein>
    <submittedName>
        <fullName evidence="1">HAD hydrolase-like protein</fullName>
    </submittedName>
</protein>
<keyword evidence="1" id="KW-0378">Hydrolase</keyword>
<dbReference type="SUPFAM" id="SSF56784">
    <property type="entry name" value="HAD-like"/>
    <property type="match status" value="1"/>
</dbReference>
<dbReference type="Gene3D" id="3.40.50.1000">
    <property type="entry name" value="HAD superfamily/HAD-like"/>
    <property type="match status" value="1"/>
</dbReference>
<dbReference type="EMBL" id="JAAGLI010000179">
    <property type="protein sequence ID" value="NEA22190.1"/>
    <property type="molecule type" value="Genomic_DNA"/>
</dbReference>
<dbReference type="AlphaFoldDB" id="A0A6L9Q9L4"/>
<dbReference type="PANTHER" id="PTHR43434:SF1">
    <property type="entry name" value="PHOSPHOGLYCOLATE PHOSPHATASE"/>
    <property type="match status" value="1"/>
</dbReference>
<dbReference type="InterPro" id="IPR023198">
    <property type="entry name" value="PGP-like_dom2"/>
</dbReference>
<gene>
    <name evidence="1" type="ORF">G3I70_06730</name>
</gene>